<feature type="transmembrane region" description="Helical" evidence="1">
    <location>
        <begin position="46"/>
        <end position="64"/>
    </location>
</feature>
<organism evidence="2 3">
    <name type="scientific">Protea cynaroides</name>
    <dbReference type="NCBI Taxonomy" id="273540"/>
    <lineage>
        <taxon>Eukaryota</taxon>
        <taxon>Viridiplantae</taxon>
        <taxon>Streptophyta</taxon>
        <taxon>Embryophyta</taxon>
        <taxon>Tracheophyta</taxon>
        <taxon>Spermatophyta</taxon>
        <taxon>Magnoliopsida</taxon>
        <taxon>Proteales</taxon>
        <taxon>Proteaceae</taxon>
        <taxon>Protea</taxon>
    </lineage>
</organism>
<dbReference type="Proteomes" id="UP001141806">
    <property type="component" value="Unassembled WGS sequence"/>
</dbReference>
<name>A0A9Q0K2T6_9MAGN</name>
<evidence type="ECO:0000256" key="1">
    <source>
        <dbReference type="SAM" id="Phobius"/>
    </source>
</evidence>
<keyword evidence="1" id="KW-1133">Transmembrane helix</keyword>
<dbReference type="AlphaFoldDB" id="A0A9Q0K2T6"/>
<dbReference type="EMBL" id="JAMYWD010000009">
    <property type="protein sequence ID" value="KAJ4961744.1"/>
    <property type="molecule type" value="Genomic_DNA"/>
</dbReference>
<keyword evidence="1" id="KW-0812">Transmembrane</keyword>
<protein>
    <submittedName>
        <fullName evidence="2">Uncharacterized protein</fullName>
    </submittedName>
</protein>
<accession>A0A9Q0K2T6</accession>
<comment type="caution">
    <text evidence="2">The sequence shown here is derived from an EMBL/GenBank/DDBJ whole genome shotgun (WGS) entry which is preliminary data.</text>
</comment>
<gene>
    <name evidence="2" type="ORF">NE237_021654</name>
</gene>
<sequence>MLIQLLIPVIVFTNGSVVIIECFFSKPWPLLGTCLGVSWLYGRWKVPLEPLWWQLFFLVFLLLLDSSKFTRYDISVISSWLGLFMLVFRCLQEVLLKLIDYFAFCLGGSEPQQEISLDLPRILEVPVFFTGNGLMIMAATFLSERSIMWRLIGGILMSSVGEATFFLFSCNYCILHWVQLRLLAPQDRQNLDLESAEPLGLSACPKGEH</sequence>
<evidence type="ECO:0000313" key="2">
    <source>
        <dbReference type="EMBL" id="KAJ4961744.1"/>
    </source>
</evidence>
<keyword evidence="1" id="KW-0472">Membrane</keyword>
<proteinExistence type="predicted"/>
<feature type="transmembrane region" description="Helical" evidence="1">
    <location>
        <begin position="154"/>
        <end position="178"/>
    </location>
</feature>
<evidence type="ECO:0000313" key="3">
    <source>
        <dbReference type="Proteomes" id="UP001141806"/>
    </source>
</evidence>
<reference evidence="2" key="1">
    <citation type="journal article" date="2023" name="Plant J.">
        <title>The genome of the king protea, Protea cynaroides.</title>
        <authorList>
            <person name="Chang J."/>
            <person name="Duong T.A."/>
            <person name="Schoeman C."/>
            <person name="Ma X."/>
            <person name="Roodt D."/>
            <person name="Barker N."/>
            <person name="Li Z."/>
            <person name="Van de Peer Y."/>
            <person name="Mizrachi E."/>
        </authorList>
    </citation>
    <scope>NUCLEOTIDE SEQUENCE</scope>
    <source>
        <tissue evidence="2">Young leaves</tissue>
    </source>
</reference>
<feature type="transmembrane region" description="Helical" evidence="1">
    <location>
        <begin position="76"/>
        <end position="99"/>
    </location>
</feature>
<keyword evidence="3" id="KW-1185">Reference proteome</keyword>